<proteinExistence type="predicted"/>
<protein>
    <submittedName>
        <fullName evidence="1">Uncharacterized protein</fullName>
    </submittedName>
</protein>
<keyword evidence="2" id="KW-1185">Reference proteome</keyword>
<evidence type="ECO:0000313" key="2">
    <source>
        <dbReference type="Proteomes" id="UP001234297"/>
    </source>
</evidence>
<dbReference type="Proteomes" id="UP001234297">
    <property type="component" value="Chromosome 4"/>
</dbReference>
<dbReference type="EMBL" id="CM056812">
    <property type="protein sequence ID" value="KAJ8617225.1"/>
    <property type="molecule type" value="Genomic_DNA"/>
</dbReference>
<organism evidence="1 2">
    <name type="scientific">Persea americana</name>
    <name type="common">Avocado</name>
    <dbReference type="NCBI Taxonomy" id="3435"/>
    <lineage>
        <taxon>Eukaryota</taxon>
        <taxon>Viridiplantae</taxon>
        <taxon>Streptophyta</taxon>
        <taxon>Embryophyta</taxon>
        <taxon>Tracheophyta</taxon>
        <taxon>Spermatophyta</taxon>
        <taxon>Magnoliopsida</taxon>
        <taxon>Magnoliidae</taxon>
        <taxon>Laurales</taxon>
        <taxon>Lauraceae</taxon>
        <taxon>Persea</taxon>
    </lineage>
</organism>
<accession>A0ACC2K813</accession>
<evidence type="ECO:0000313" key="1">
    <source>
        <dbReference type="EMBL" id="KAJ8617225.1"/>
    </source>
</evidence>
<comment type="caution">
    <text evidence="1">The sequence shown here is derived from an EMBL/GenBank/DDBJ whole genome shotgun (WGS) entry which is preliminary data.</text>
</comment>
<gene>
    <name evidence="1" type="ORF">MRB53_013411</name>
</gene>
<sequence length="323" mass="35736">MTSSSSMAMSLMAILRESLKIPLRNGKLMLSIALFLLIPSSLLFLSNHFTLKPSLIDAFTKAYIVRNTDLEPPEYVELLEAIKKDVGIIISEETIFILASCTISFFSTIALIYAAAAAYCWEEIAPKELFVLIRRMWKRPALTWSYVALFNLGYLFLGASLIGVLVLFAGDPVLLIGLGGFGALFFVFMYLYLSVFWRIGLVVSVVEKDCYGMGAIWKAGELMKGRKLQGFCLSLVLTLVETVICVFLGFQMEGVGRTEATRLGMGLALISATGLVDLFACVVYTVFYCDCKNGIGQKVEIEREEWAGYSLISTNCHVDTSIL</sequence>
<reference evidence="1 2" key="1">
    <citation type="journal article" date="2022" name="Hortic Res">
        <title>A haplotype resolved chromosomal level avocado genome allows analysis of novel avocado genes.</title>
        <authorList>
            <person name="Nath O."/>
            <person name="Fletcher S.J."/>
            <person name="Hayward A."/>
            <person name="Shaw L.M."/>
            <person name="Masouleh A.K."/>
            <person name="Furtado A."/>
            <person name="Henry R.J."/>
            <person name="Mitter N."/>
        </authorList>
    </citation>
    <scope>NUCLEOTIDE SEQUENCE [LARGE SCALE GENOMIC DNA]</scope>
    <source>
        <strain evidence="2">cv. Hass</strain>
    </source>
</reference>
<name>A0ACC2K813_PERAE</name>